<dbReference type="InterPro" id="IPR004089">
    <property type="entry name" value="MCPsignal_dom"/>
</dbReference>
<comment type="similarity">
    <text evidence="2">Belongs to the methyl-accepting chemotaxis (MCP) protein family.</text>
</comment>
<evidence type="ECO:0000259" key="5">
    <source>
        <dbReference type="PROSITE" id="PS50111"/>
    </source>
</evidence>
<proteinExistence type="inferred from homology"/>
<dbReference type="SMART" id="SM00283">
    <property type="entry name" value="MA"/>
    <property type="match status" value="1"/>
</dbReference>
<dbReference type="InterPro" id="IPR004090">
    <property type="entry name" value="Chemotax_Me-accpt_rcpt"/>
</dbReference>
<dbReference type="Gene3D" id="1.10.287.950">
    <property type="entry name" value="Methyl-accepting chemotaxis protein"/>
    <property type="match status" value="1"/>
</dbReference>
<feature type="transmembrane region" description="Helical" evidence="4">
    <location>
        <begin position="47"/>
        <end position="66"/>
    </location>
</feature>
<dbReference type="PANTHER" id="PTHR32089">
    <property type="entry name" value="METHYL-ACCEPTING CHEMOTAXIS PROTEIN MCPB"/>
    <property type="match status" value="1"/>
</dbReference>
<dbReference type="GeneID" id="98307862"/>
<keyword evidence="4" id="KW-0812">Transmembrane</keyword>
<dbReference type="SUPFAM" id="SSF58104">
    <property type="entry name" value="Methyl-accepting chemotaxis protein (MCP) signaling domain"/>
    <property type="match status" value="1"/>
</dbReference>
<protein>
    <submittedName>
        <fullName evidence="6">Methyl-accepting chemotaxis protein</fullName>
    </submittedName>
</protein>
<dbReference type="Pfam" id="PF00015">
    <property type="entry name" value="MCPsignal"/>
    <property type="match status" value="1"/>
</dbReference>
<dbReference type="PANTHER" id="PTHR32089:SF112">
    <property type="entry name" value="LYSOZYME-LIKE PROTEIN-RELATED"/>
    <property type="match status" value="1"/>
</dbReference>
<accession>A0A0A7RGC7</accession>
<dbReference type="PRINTS" id="PR00260">
    <property type="entry name" value="CHEMTRNSDUCR"/>
</dbReference>
<gene>
    <name evidence="6" type="primary">mcp1</name>
</gene>
<dbReference type="AlphaFoldDB" id="A0A0A7RGC7"/>
<dbReference type="GO" id="GO:0016020">
    <property type="term" value="C:membrane"/>
    <property type="evidence" value="ECO:0007669"/>
    <property type="project" value="InterPro"/>
</dbReference>
<dbReference type="GO" id="GO:0004888">
    <property type="term" value="F:transmembrane signaling receptor activity"/>
    <property type="evidence" value="ECO:0007669"/>
    <property type="project" value="InterPro"/>
</dbReference>
<dbReference type="RefSeq" id="WP_056960601.1">
    <property type="nucleotide sequence ID" value="NZ_JAGPZG010000010.1"/>
</dbReference>
<dbReference type="GO" id="GO:0007165">
    <property type="term" value="P:signal transduction"/>
    <property type="evidence" value="ECO:0007669"/>
    <property type="project" value="UniProtKB-KW"/>
</dbReference>
<dbReference type="EMBL" id="KM886870">
    <property type="protein sequence ID" value="AJA34297.1"/>
    <property type="molecule type" value="Genomic_DNA"/>
</dbReference>
<organism evidence="6">
    <name type="scientific">Liquorilactobacillus satsumensis</name>
    <dbReference type="NCBI Taxonomy" id="259059"/>
    <lineage>
        <taxon>Bacteria</taxon>
        <taxon>Bacillati</taxon>
        <taxon>Bacillota</taxon>
        <taxon>Bacilli</taxon>
        <taxon>Lactobacillales</taxon>
        <taxon>Lactobacillaceae</taxon>
        <taxon>Liquorilactobacillus</taxon>
    </lineage>
</organism>
<sequence>MSKKFLKVFQGPRVHVLAPVGITFLVLLGTYLLVINGSGNAVATQKFWIFAGIVLVLHIIACETLGMSRGASYQGALEKVQKNIAQVVAGDLSHLDELTPQKSDQKVIFKIKDGVKGLANAFIAIIVGIKSESDRMSTMTAALAQTSRKSNDSIENVRDTMNSIAEASSSQAAEAEQTASDMQVLAKNIEKIHREIELMNGYVEESQKSNATNSEMMVHVSSNWEKERGNQAQLVDEMDKMNKDVQNIGNIVELITDLSEQTNLLALNASIEAARAGEAGRGFAIVAEEVRSLAEQSGESTKNIREIIEAVKKKSQHMVSSINSSYESGERQTEDLKKAITSTKNVSEIVEKFVDSIKKIEKNVKGVVEEKDMVSQSVSNISSAISETSAGTEEVTANLEEFFARIKEFEKDVKEIEDITNVLKFQVDSFKL</sequence>
<evidence type="ECO:0000256" key="4">
    <source>
        <dbReference type="SAM" id="Phobius"/>
    </source>
</evidence>
<feature type="domain" description="Methyl-accepting transducer" evidence="5">
    <location>
        <begin position="146"/>
        <end position="386"/>
    </location>
</feature>
<dbReference type="PROSITE" id="PS50111">
    <property type="entry name" value="CHEMOTAXIS_TRANSDUC_2"/>
    <property type="match status" value="1"/>
</dbReference>
<feature type="transmembrane region" description="Helical" evidence="4">
    <location>
        <begin position="12"/>
        <end position="35"/>
    </location>
</feature>
<evidence type="ECO:0000256" key="2">
    <source>
        <dbReference type="ARBA" id="ARBA00029447"/>
    </source>
</evidence>
<name>A0A0A7RGC7_9LACO</name>
<keyword evidence="4" id="KW-1133">Transmembrane helix</keyword>
<dbReference type="GO" id="GO:0006935">
    <property type="term" value="P:chemotaxis"/>
    <property type="evidence" value="ECO:0007669"/>
    <property type="project" value="InterPro"/>
</dbReference>
<evidence type="ECO:0000313" key="6">
    <source>
        <dbReference type="EMBL" id="AJA34297.1"/>
    </source>
</evidence>
<keyword evidence="1 3" id="KW-0807">Transducer</keyword>
<evidence type="ECO:0000256" key="1">
    <source>
        <dbReference type="ARBA" id="ARBA00023224"/>
    </source>
</evidence>
<evidence type="ECO:0000256" key="3">
    <source>
        <dbReference type="PROSITE-ProRule" id="PRU00284"/>
    </source>
</evidence>
<keyword evidence="4" id="KW-0472">Membrane</keyword>
<reference evidence="6" key="1">
    <citation type="journal article" date="2014" name="Appl. Environ. Microbiol.">
        <title>Detection and genomic characterization of motility in Lactobacillus curvatus: confirmation of motility in a species outside the Lactobacillus salivarius clade.</title>
        <authorList>
            <person name="Cousin F.J."/>
            <person name="Lynch S.M."/>
            <person name="Harris H.M."/>
            <person name="McCann A."/>
            <person name="Lynch D.B."/>
            <person name="Neville B.A."/>
            <person name="Irisawa T."/>
            <person name="Okada S."/>
            <person name="Endo A."/>
            <person name="O'Toole P.W."/>
        </authorList>
    </citation>
    <scope>NUCLEOTIDE SEQUENCE</scope>
    <source>
        <strain evidence="6">DSM 16230</strain>
    </source>
</reference>